<accession>A0A418WFH7</accession>
<sequence length="162" mass="17727">MSTVSTERPRTGLTGIRVLAILLGFFVTVLAVDTIMIVGALESRPGLVTDHAYERGLAHNEILAAEARQAALGWRIALTLADGRMILVVRDRTDTVLVPDRVELRLIRPTEASLDRTLVPRPLADGGWQADLAGIPAGQWEVAVMVVRGTERMDLLDRVVIR</sequence>
<keyword evidence="1" id="KW-1133">Transmembrane helix</keyword>
<dbReference type="RefSeq" id="WP_119779567.1">
    <property type="nucleotide sequence ID" value="NZ_QYUK01000011.1"/>
</dbReference>
<dbReference type="Pfam" id="PF05751">
    <property type="entry name" value="FixH"/>
    <property type="match status" value="1"/>
</dbReference>
<keyword evidence="3" id="KW-1185">Reference proteome</keyword>
<proteinExistence type="predicted"/>
<evidence type="ECO:0008006" key="4">
    <source>
        <dbReference type="Google" id="ProtNLM"/>
    </source>
</evidence>
<gene>
    <name evidence="2" type="ORF">D3874_18670</name>
</gene>
<evidence type="ECO:0000313" key="3">
    <source>
        <dbReference type="Proteomes" id="UP000284605"/>
    </source>
</evidence>
<keyword evidence="1" id="KW-0812">Transmembrane</keyword>
<protein>
    <recommendedName>
        <fullName evidence="4">Nitrogen fixation protein FixH</fullName>
    </recommendedName>
</protein>
<dbReference type="EMBL" id="QYUK01000011">
    <property type="protein sequence ID" value="RJF88763.1"/>
    <property type="molecule type" value="Genomic_DNA"/>
</dbReference>
<evidence type="ECO:0000256" key="1">
    <source>
        <dbReference type="SAM" id="Phobius"/>
    </source>
</evidence>
<dbReference type="Proteomes" id="UP000284605">
    <property type="component" value="Unassembled WGS sequence"/>
</dbReference>
<reference evidence="2 3" key="1">
    <citation type="submission" date="2018-09" db="EMBL/GenBank/DDBJ databases">
        <authorList>
            <person name="Zhu H."/>
        </authorList>
    </citation>
    <scope>NUCLEOTIDE SEQUENCE [LARGE SCALE GENOMIC DNA]</scope>
    <source>
        <strain evidence="2 3">K1W22B-8</strain>
    </source>
</reference>
<name>A0A418WFH7_9PROT</name>
<organism evidence="2 3">
    <name type="scientific">Oleomonas cavernae</name>
    <dbReference type="NCBI Taxonomy" id="2320859"/>
    <lineage>
        <taxon>Bacteria</taxon>
        <taxon>Pseudomonadati</taxon>
        <taxon>Pseudomonadota</taxon>
        <taxon>Alphaproteobacteria</taxon>
        <taxon>Acetobacterales</taxon>
        <taxon>Acetobacteraceae</taxon>
        <taxon>Oleomonas</taxon>
    </lineage>
</organism>
<dbReference type="OrthoDB" id="1495896at2"/>
<feature type="transmembrane region" description="Helical" evidence="1">
    <location>
        <begin position="20"/>
        <end position="41"/>
    </location>
</feature>
<comment type="caution">
    <text evidence="2">The sequence shown here is derived from an EMBL/GenBank/DDBJ whole genome shotgun (WGS) entry which is preliminary data.</text>
</comment>
<keyword evidence="1" id="KW-0472">Membrane</keyword>
<evidence type="ECO:0000313" key="2">
    <source>
        <dbReference type="EMBL" id="RJF88763.1"/>
    </source>
</evidence>
<dbReference type="AlphaFoldDB" id="A0A418WFH7"/>
<dbReference type="InterPro" id="IPR008620">
    <property type="entry name" value="FixH"/>
</dbReference>